<sequence>MDLSLIDNFIRFPMTKAVWDNIAITYFDGTDTSEVYSLKSYYNNLQGLWREIDFHHPNLMKCEEDIQKYNSSIQDVRVDALEPINYCRIDSL</sequence>
<dbReference type="Proteomes" id="UP001164250">
    <property type="component" value="Chromosome 8"/>
</dbReference>
<evidence type="ECO:0000313" key="1">
    <source>
        <dbReference type="EMBL" id="KAJ0090618.1"/>
    </source>
</evidence>
<proteinExistence type="predicted"/>
<dbReference type="EMBL" id="CM047904">
    <property type="protein sequence ID" value="KAJ0090618.1"/>
    <property type="molecule type" value="Genomic_DNA"/>
</dbReference>
<comment type="caution">
    <text evidence="1">The sequence shown here is derived from an EMBL/GenBank/DDBJ whole genome shotgun (WGS) entry which is preliminary data.</text>
</comment>
<name>A0ACC1AVD3_9ROSI</name>
<accession>A0ACC1AVD3</accession>
<protein>
    <submittedName>
        <fullName evidence="1">Uncharacterized protein</fullName>
    </submittedName>
</protein>
<evidence type="ECO:0000313" key="2">
    <source>
        <dbReference type="Proteomes" id="UP001164250"/>
    </source>
</evidence>
<gene>
    <name evidence="1" type="ORF">Patl1_13881</name>
</gene>
<reference evidence="2" key="1">
    <citation type="journal article" date="2023" name="G3 (Bethesda)">
        <title>Genome assembly and association tests identify interacting loci associated with vigor, precocity, and sex in interspecific pistachio rootstocks.</title>
        <authorList>
            <person name="Palmer W."/>
            <person name="Jacygrad E."/>
            <person name="Sagayaradj S."/>
            <person name="Cavanaugh K."/>
            <person name="Han R."/>
            <person name="Bertier L."/>
            <person name="Beede B."/>
            <person name="Kafkas S."/>
            <person name="Golino D."/>
            <person name="Preece J."/>
            <person name="Michelmore R."/>
        </authorList>
    </citation>
    <scope>NUCLEOTIDE SEQUENCE [LARGE SCALE GENOMIC DNA]</scope>
</reference>
<organism evidence="1 2">
    <name type="scientific">Pistacia atlantica</name>
    <dbReference type="NCBI Taxonomy" id="434234"/>
    <lineage>
        <taxon>Eukaryota</taxon>
        <taxon>Viridiplantae</taxon>
        <taxon>Streptophyta</taxon>
        <taxon>Embryophyta</taxon>
        <taxon>Tracheophyta</taxon>
        <taxon>Spermatophyta</taxon>
        <taxon>Magnoliopsida</taxon>
        <taxon>eudicotyledons</taxon>
        <taxon>Gunneridae</taxon>
        <taxon>Pentapetalae</taxon>
        <taxon>rosids</taxon>
        <taxon>malvids</taxon>
        <taxon>Sapindales</taxon>
        <taxon>Anacardiaceae</taxon>
        <taxon>Pistacia</taxon>
    </lineage>
</organism>
<keyword evidence="2" id="KW-1185">Reference proteome</keyword>